<dbReference type="SUPFAM" id="SSF54909">
    <property type="entry name" value="Dimeric alpha+beta barrel"/>
    <property type="match status" value="1"/>
</dbReference>
<dbReference type="Proteomes" id="UP000199161">
    <property type="component" value="Unassembled WGS sequence"/>
</dbReference>
<organism evidence="2 3">
    <name type="scientific">Natronobacterium haloterrestre</name>
    <name type="common">Halobiforma haloterrestris</name>
    <dbReference type="NCBI Taxonomy" id="148448"/>
    <lineage>
        <taxon>Archaea</taxon>
        <taxon>Methanobacteriati</taxon>
        <taxon>Methanobacteriota</taxon>
        <taxon>Stenosarchaea group</taxon>
        <taxon>Halobacteria</taxon>
        <taxon>Halobacteriales</taxon>
        <taxon>Natrialbaceae</taxon>
        <taxon>Natronobacterium</taxon>
    </lineage>
</organism>
<dbReference type="AlphaFoldDB" id="A0A1I1D2H0"/>
<dbReference type="Pfam" id="PF01037">
    <property type="entry name" value="AsnC_trans_reg"/>
    <property type="match status" value="1"/>
</dbReference>
<evidence type="ECO:0000259" key="1">
    <source>
        <dbReference type="Pfam" id="PF01037"/>
    </source>
</evidence>
<dbReference type="InterPro" id="IPR011008">
    <property type="entry name" value="Dimeric_a/b-barrel"/>
</dbReference>
<evidence type="ECO:0000313" key="3">
    <source>
        <dbReference type="Proteomes" id="UP000199161"/>
    </source>
</evidence>
<accession>A0A1I1D2H0</accession>
<feature type="domain" description="Transcription regulator AsnC/Lrp ligand binding" evidence="1">
    <location>
        <begin position="27"/>
        <end position="96"/>
    </location>
</feature>
<proteinExistence type="predicted"/>
<evidence type="ECO:0000313" key="2">
    <source>
        <dbReference type="EMBL" id="SFB69111.1"/>
    </source>
</evidence>
<reference evidence="3" key="1">
    <citation type="submission" date="2016-10" db="EMBL/GenBank/DDBJ databases">
        <authorList>
            <person name="Varghese N."/>
            <person name="Submissions S."/>
        </authorList>
    </citation>
    <scope>NUCLEOTIDE SEQUENCE [LARGE SCALE GENOMIC DNA]</scope>
    <source>
        <strain evidence="3">DSM 13078</strain>
    </source>
</reference>
<gene>
    <name evidence="2" type="ORF">SAMN05444422_101217</name>
</gene>
<sequence length="97" mass="10617">MYHTTGSGKVFSYVREYHTLEMVHAFIMVKTTAGKSEGLLADIRGLENVAEAHIVAGNYDIIAEVNAPEVYDILETVSSSMQALDGVTDTKTYIAMD</sequence>
<dbReference type="Gene3D" id="3.30.70.920">
    <property type="match status" value="1"/>
</dbReference>
<protein>
    <submittedName>
        <fullName evidence="2">Transcriptional regulator, AsnC family</fullName>
    </submittedName>
</protein>
<dbReference type="EMBL" id="FOKW01000001">
    <property type="protein sequence ID" value="SFB69111.1"/>
    <property type="molecule type" value="Genomic_DNA"/>
</dbReference>
<keyword evidence="3" id="KW-1185">Reference proteome</keyword>
<dbReference type="InterPro" id="IPR019887">
    <property type="entry name" value="Tscrpt_reg_AsnC/Lrp_C"/>
</dbReference>
<name>A0A1I1D2H0_NATHA</name>